<evidence type="ECO:0000313" key="2">
    <source>
        <dbReference type="EMBL" id="PON61136.1"/>
    </source>
</evidence>
<dbReference type="Proteomes" id="UP000237000">
    <property type="component" value="Unassembled WGS sequence"/>
</dbReference>
<comment type="caution">
    <text evidence="2">The sequence shown here is derived from an EMBL/GenBank/DDBJ whole genome shotgun (WGS) entry which is preliminary data.</text>
</comment>
<evidence type="ECO:0000256" key="1">
    <source>
        <dbReference type="SAM" id="MobiDB-lite"/>
    </source>
</evidence>
<evidence type="ECO:0000313" key="3">
    <source>
        <dbReference type="Proteomes" id="UP000237000"/>
    </source>
</evidence>
<keyword evidence="3" id="KW-1185">Reference proteome</keyword>
<dbReference type="OrthoDB" id="751010at2759"/>
<dbReference type="InParanoid" id="A0A2P5CJE5"/>
<reference evidence="3" key="1">
    <citation type="submission" date="2016-06" db="EMBL/GenBank/DDBJ databases">
        <title>Parallel loss of symbiosis genes in relatives of nitrogen-fixing non-legume Parasponia.</title>
        <authorList>
            <person name="Van Velzen R."/>
            <person name="Holmer R."/>
            <person name="Bu F."/>
            <person name="Rutten L."/>
            <person name="Van Zeijl A."/>
            <person name="Liu W."/>
            <person name="Santuari L."/>
            <person name="Cao Q."/>
            <person name="Sharma T."/>
            <person name="Shen D."/>
            <person name="Roswanjaya Y."/>
            <person name="Wardhani T."/>
            <person name="Kalhor M.S."/>
            <person name="Jansen J."/>
            <person name="Van den Hoogen J."/>
            <person name="Gungor B."/>
            <person name="Hartog M."/>
            <person name="Hontelez J."/>
            <person name="Verver J."/>
            <person name="Yang W.-C."/>
            <person name="Schijlen E."/>
            <person name="Repin R."/>
            <person name="Schilthuizen M."/>
            <person name="Schranz E."/>
            <person name="Heidstra R."/>
            <person name="Miyata K."/>
            <person name="Fedorova E."/>
            <person name="Kohlen W."/>
            <person name="Bisseling T."/>
            <person name="Smit S."/>
            <person name="Geurts R."/>
        </authorList>
    </citation>
    <scope>NUCLEOTIDE SEQUENCE [LARGE SCALE GENOMIC DNA]</scope>
    <source>
        <strain evidence="3">cv. RG33-2</strain>
    </source>
</reference>
<dbReference type="PANTHER" id="PTHR33641:SF15">
    <property type="entry name" value="AVR9_CF-9 RAPIDLY ELICITED PROTEIN"/>
    <property type="match status" value="1"/>
</dbReference>
<protein>
    <submittedName>
        <fullName evidence="2">Avr9/Cf-9 rapidly elicited protein</fullName>
    </submittedName>
</protein>
<feature type="compositionally biased region" description="Polar residues" evidence="1">
    <location>
        <begin position="52"/>
        <end position="69"/>
    </location>
</feature>
<sequence length="90" mass="9603">MNSLFSSFDALCAEILSGKNLKTSFASSSSSSSSTAMNNKAMEITTAIGKQDQASSGSQPSDRTQQKIGSSPRLALEFDGLHCFETFVFH</sequence>
<proteinExistence type="predicted"/>
<dbReference type="AlphaFoldDB" id="A0A2P5CJE5"/>
<dbReference type="FunCoup" id="A0A2P5CJE5">
    <property type="interactions" value="16"/>
</dbReference>
<dbReference type="EMBL" id="JXTC01000358">
    <property type="protein sequence ID" value="PON61136.1"/>
    <property type="molecule type" value="Genomic_DNA"/>
</dbReference>
<name>A0A2P5CJE5_TREOI</name>
<dbReference type="PANTHER" id="PTHR33641">
    <property type="entry name" value="OS06G0133500 PROTEIN"/>
    <property type="match status" value="1"/>
</dbReference>
<organism evidence="2 3">
    <name type="scientific">Trema orientale</name>
    <name type="common">Charcoal tree</name>
    <name type="synonym">Celtis orientalis</name>
    <dbReference type="NCBI Taxonomy" id="63057"/>
    <lineage>
        <taxon>Eukaryota</taxon>
        <taxon>Viridiplantae</taxon>
        <taxon>Streptophyta</taxon>
        <taxon>Embryophyta</taxon>
        <taxon>Tracheophyta</taxon>
        <taxon>Spermatophyta</taxon>
        <taxon>Magnoliopsida</taxon>
        <taxon>eudicotyledons</taxon>
        <taxon>Gunneridae</taxon>
        <taxon>Pentapetalae</taxon>
        <taxon>rosids</taxon>
        <taxon>fabids</taxon>
        <taxon>Rosales</taxon>
        <taxon>Cannabaceae</taxon>
        <taxon>Trema</taxon>
    </lineage>
</organism>
<accession>A0A2P5CJE5</accession>
<feature type="region of interest" description="Disordered" evidence="1">
    <location>
        <begin position="23"/>
        <end position="70"/>
    </location>
</feature>
<gene>
    <name evidence="2" type="ORF">TorRG33x02_282820</name>
</gene>